<dbReference type="GO" id="GO:0016887">
    <property type="term" value="F:ATP hydrolysis activity"/>
    <property type="evidence" value="ECO:0007669"/>
    <property type="project" value="InterPro"/>
</dbReference>
<dbReference type="CDD" id="cd21748">
    <property type="entry name" value="Kp60-NTD"/>
    <property type="match status" value="1"/>
</dbReference>
<dbReference type="Pfam" id="PF17862">
    <property type="entry name" value="AAA_lid_3"/>
    <property type="match status" value="1"/>
</dbReference>
<comment type="catalytic activity">
    <reaction evidence="8">
        <text>n ATP + n H2O + a microtubule = n ADP + n phosphate + (n+1) alpha/beta tubulin heterodimers.</text>
        <dbReference type="EC" id="5.6.1.1"/>
    </reaction>
</comment>
<dbReference type="InterPro" id="IPR048611">
    <property type="entry name" value="KATNA1_MIT"/>
</dbReference>
<dbReference type="InterPro" id="IPR003959">
    <property type="entry name" value="ATPase_AAA_core"/>
</dbReference>
<evidence type="ECO:0000256" key="4">
    <source>
        <dbReference type="ARBA" id="ARBA00022741"/>
    </source>
</evidence>
<evidence type="ECO:0000256" key="6">
    <source>
        <dbReference type="ARBA" id="ARBA00023212"/>
    </source>
</evidence>
<evidence type="ECO:0000256" key="9">
    <source>
        <dbReference type="SAM" id="MobiDB-lite"/>
    </source>
</evidence>
<dbReference type="GO" id="GO:0051301">
    <property type="term" value="P:cell division"/>
    <property type="evidence" value="ECO:0007669"/>
    <property type="project" value="UniProtKB-KW"/>
</dbReference>
<reference evidence="11" key="1">
    <citation type="submission" date="2022-06" db="EMBL/GenBank/DDBJ databases">
        <authorList>
            <person name="Berger JAMES D."/>
            <person name="Berger JAMES D."/>
        </authorList>
    </citation>
    <scope>NUCLEOTIDE SEQUENCE [LARGE SCALE GENOMIC DNA]</scope>
</reference>
<feature type="region of interest" description="Disordered" evidence="9">
    <location>
        <begin position="93"/>
        <end position="216"/>
    </location>
</feature>
<feature type="domain" description="AAA+ ATPase" evidence="10">
    <location>
        <begin position="273"/>
        <end position="397"/>
    </location>
</feature>
<keyword evidence="5 8" id="KW-0067">ATP-binding</keyword>
<dbReference type="Gene3D" id="1.10.8.60">
    <property type="match status" value="1"/>
</dbReference>
<dbReference type="InterPro" id="IPR041569">
    <property type="entry name" value="AAA_lid_3"/>
</dbReference>
<dbReference type="InterPro" id="IPR028596">
    <property type="entry name" value="KATNA1"/>
</dbReference>
<dbReference type="GO" id="GO:0005874">
    <property type="term" value="C:microtubule"/>
    <property type="evidence" value="ECO:0007669"/>
    <property type="project" value="UniProtKB-KW"/>
</dbReference>
<keyword evidence="8" id="KW-0498">Mitosis</keyword>
<dbReference type="AlphaFoldDB" id="A0AA85F1J1"/>
<comment type="activity regulation">
    <text evidence="8">ATPase activity is stimulated by microtubules, which promote homooligomerization. ATP-dependent microtubule severing is stimulated by interaction with KATNB1.</text>
</comment>
<dbReference type="FunFam" id="3.40.50.300:FF:000159">
    <property type="entry name" value="Katanin p60 ATPase-containing subunit A1"/>
    <property type="match status" value="1"/>
</dbReference>
<dbReference type="GO" id="GO:0005737">
    <property type="term" value="C:cytoplasm"/>
    <property type="evidence" value="ECO:0007669"/>
    <property type="project" value="UniProtKB-SubCell"/>
</dbReference>
<dbReference type="Pfam" id="PF00004">
    <property type="entry name" value="AAA"/>
    <property type="match status" value="1"/>
</dbReference>
<feature type="compositionally biased region" description="Low complexity" evidence="9">
    <location>
        <begin position="140"/>
        <end position="161"/>
    </location>
</feature>
<gene>
    <name evidence="8" type="primary">KATNA1</name>
</gene>
<feature type="compositionally biased region" description="Low complexity" evidence="9">
    <location>
        <begin position="120"/>
        <end position="133"/>
    </location>
</feature>
<evidence type="ECO:0000313" key="12">
    <source>
        <dbReference type="WBParaSite" id="SRDH1_32770.10"/>
    </source>
</evidence>
<evidence type="ECO:0000256" key="7">
    <source>
        <dbReference type="ARBA" id="ARBA00023235"/>
    </source>
</evidence>
<dbReference type="GO" id="GO:0000922">
    <property type="term" value="C:spindle pole"/>
    <property type="evidence" value="ECO:0007669"/>
    <property type="project" value="UniProtKB-SubCell"/>
</dbReference>
<dbReference type="GO" id="GO:0008568">
    <property type="term" value="F:microtubule severing ATPase activity"/>
    <property type="evidence" value="ECO:0007669"/>
    <property type="project" value="UniProtKB-EC"/>
</dbReference>
<accession>A0AA85F1J1</accession>
<keyword evidence="8" id="KW-0132">Cell division</keyword>
<keyword evidence="2 8" id="KW-0963">Cytoplasm</keyword>
<keyword evidence="8" id="KW-0131">Cell cycle</keyword>
<dbReference type="HAMAP" id="MF_03023">
    <property type="entry name" value="Katanin_p60_A1"/>
    <property type="match status" value="1"/>
</dbReference>
<dbReference type="SUPFAM" id="SSF52540">
    <property type="entry name" value="P-loop containing nucleoside triphosphate hydrolases"/>
    <property type="match status" value="1"/>
</dbReference>
<dbReference type="InterPro" id="IPR015415">
    <property type="entry name" value="Spast_Vps4_C"/>
</dbReference>
<name>A0AA85F1J1_9TREM</name>
<comment type="subunit">
    <text evidence="8">Can homooligomerize into hexameric rings, which may be promoted by interaction with microtubules. Interacts with KATNB1, which may serve as a targeting subunit.</text>
</comment>
<evidence type="ECO:0000256" key="5">
    <source>
        <dbReference type="ARBA" id="ARBA00022840"/>
    </source>
</evidence>
<evidence type="ECO:0000256" key="2">
    <source>
        <dbReference type="ARBA" id="ARBA00022490"/>
    </source>
</evidence>
<keyword evidence="3 8" id="KW-0493">Microtubule</keyword>
<dbReference type="GO" id="GO:0051013">
    <property type="term" value="P:microtubule severing"/>
    <property type="evidence" value="ECO:0007669"/>
    <property type="project" value="UniProtKB-UniRule"/>
</dbReference>
<dbReference type="InterPro" id="IPR003593">
    <property type="entry name" value="AAA+_ATPase"/>
</dbReference>
<evidence type="ECO:0000256" key="1">
    <source>
        <dbReference type="ARBA" id="ARBA00004186"/>
    </source>
</evidence>
<dbReference type="Pfam" id="PF09336">
    <property type="entry name" value="Vps4_C"/>
    <property type="match status" value="1"/>
</dbReference>
<reference evidence="12" key="2">
    <citation type="submission" date="2023-11" db="UniProtKB">
        <authorList>
            <consortium name="WormBaseParasite"/>
        </authorList>
    </citation>
    <scope>IDENTIFICATION</scope>
</reference>
<dbReference type="WBParaSite" id="SRDH1_32770.10">
    <property type="protein sequence ID" value="SRDH1_32770.10"/>
    <property type="gene ID" value="SRDH1_32770"/>
</dbReference>
<dbReference type="Gene3D" id="3.40.50.300">
    <property type="entry name" value="P-loop containing nucleotide triphosphate hydrolases"/>
    <property type="match status" value="1"/>
</dbReference>
<dbReference type="SMART" id="SM00382">
    <property type="entry name" value="AAA"/>
    <property type="match status" value="1"/>
</dbReference>
<dbReference type="FunFam" id="1.10.8.60:FF:000025">
    <property type="entry name" value="Katanin p60 ATPase-containing subunit A1"/>
    <property type="match status" value="1"/>
</dbReference>
<keyword evidence="6 8" id="KW-0206">Cytoskeleton</keyword>
<proteinExistence type="inferred from homology"/>
<dbReference type="InterPro" id="IPR027417">
    <property type="entry name" value="P-loop_NTPase"/>
</dbReference>
<dbReference type="PANTHER" id="PTHR23074">
    <property type="entry name" value="AAA DOMAIN-CONTAINING"/>
    <property type="match status" value="1"/>
</dbReference>
<comment type="function">
    <text evidence="8">Catalytic subunit of a complex which severs microtubules in an ATP-dependent manner. Microtubule severing may promote rapid reorganization of cellular microtubule arrays and the release of microtubules from the centrosome following nucleation.</text>
</comment>
<dbReference type="EC" id="5.6.1.1" evidence="8"/>
<dbReference type="Gene3D" id="1.20.58.80">
    <property type="entry name" value="Phosphotransferase system, lactose/cellobiose-type IIA subunit"/>
    <property type="match status" value="1"/>
</dbReference>
<evidence type="ECO:0000256" key="8">
    <source>
        <dbReference type="HAMAP-Rule" id="MF_03023"/>
    </source>
</evidence>
<evidence type="ECO:0000256" key="3">
    <source>
        <dbReference type="ARBA" id="ARBA00022701"/>
    </source>
</evidence>
<sequence length="478" mass="52787">MSLSEIVENVKQARELALLGNYESSLTYYSVGLAQLKKFTVSISEANRKQQWQTVRQELTDEYELVKDVNQTLSSFKVSDDDSGLSAFASRYNSRSAVEEPTRDPDVWPPPPPLERRHGNSSQNSGSNIQPNSVSSSYYKPPVAHASAAPPPSVNSKSSANTAGSFRRNVKPSPTNARSKGTAQTSANNRRVKSGSQPAGDNTSTASNNNEEKFDATGYDKDLVETLERDIVQRNPNVRWDDIAALDDAKRLLQEAVVLPMVIPGFFKGIRRPWKGVLMVGPPGTGKTLLAKAVATECGTTFFNVSSSSLTSKWRGESEKLVRLLFDMARFYAPSTIFMDEIDSICSRRGSESEHESSRRVKSELLVQMDVIARKTLLQINLKDVPLAEDVDLERIAEQLDGYSGADITNVCRDASMMSMRRAIEGLSVEQIKGLNTATLNQPTRMADFEEAVGRVCRSVSASDVERYEKWMTEFGAT</sequence>
<comment type="similarity">
    <text evidence="8">Belongs to the AAA ATPase family. Katanin p60 subunit A1 subfamily.</text>
</comment>
<keyword evidence="4 8" id="KW-0547">Nucleotide-binding</keyword>
<comment type="subcellular location">
    <subcellularLocation>
        <location evidence="1 8">Cytoplasm</location>
        <location evidence="1 8">Cytoskeleton</location>
        <location evidence="1 8">Spindle</location>
    </subcellularLocation>
    <subcellularLocation>
        <location evidence="8">Cytoplasm</location>
    </subcellularLocation>
    <subcellularLocation>
        <location evidence="8">Cytoplasm</location>
        <location evidence="8">Cytoskeleton</location>
        <location evidence="8">Microtubule organizing center</location>
        <location evidence="8">Centrosome</location>
    </subcellularLocation>
    <subcellularLocation>
        <location evidence="8">Cytoplasm</location>
        <location evidence="8">Cytoskeleton</location>
        <location evidence="8">Spindle pole</location>
    </subcellularLocation>
    <text evidence="8">Predominantly cytoplasmic. Also localized to the interphase centrosome and the mitotic spindle poles. Enhanced recruitment to the mitotic spindle poles requires microtubules and interaction with KATNB1.</text>
</comment>
<dbReference type="Proteomes" id="UP000050792">
    <property type="component" value="Unassembled WGS sequence"/>
</dbReference>
<dbReference type="InterPro" id="IPR050304">
    <property type="entry name" value="MT-severing_AAA_ATPase"/>
</dbReference>
<dbReference type="PANTHER" id="PTHR23074:SF19">
    <property type="entry name" value="KATANIN P60 ATPASE-CONTAINING SUBUNIT A1"/>
    <property type="match status" value="1"/>
</dbReference>
<dbReference type="FunFam" id="1.20.58.80:FF:000003">
    <property type="entry name" value="Katanin p60 ATPase-containing subunit A1"/>
    <property type="match status" value="1"/>
</dbReference>
<keyword evidence="11" id="KW-1185">Reference proteome</keyword>
<evidence type="ECO:0000313" key="11">
    <source>
        <dbReference type="Proteomes" id="UP000050792"/>
    </source>
</evidence>
<dbReference type="GO" id="GO:0008017">
    <property type="term" value="F:microtubule binding"/>
    <property type="evidence" value="ECO:0007669"/>
    <property type="project" value="UniProtKB-UniRule"/>
</dbReference>
<dbReference type="Pfam" id="PF21126">
    <property type="entry name" value="KATNA1_MIT"/>
    <property type="match status" value="1"/>
</dbReference>
<feature type="compositionally biased region" description="Polar residues" evidence="9">
    <location>
        <begin position="172"/>
        <end position="209"/>
    </location>
</feature>
<feature type="compositionally biased region" description="Basic and acidic residues" evidence="9">
    <location>
        <begin position="97"/>
        <end position="106"/>
    </location>
</feature>
<dbReference type="GO" id="GO:0005813">
    <property type="term" value="C:centrosome"/>
    <property type="evidence" value="ECO:0007669"/>
    <property type="project" value="UniProtKB-SubCell"/>
</dbReference>
<keyword evidence="7 8" id="KW-0413">Isomerase</keyword>
<evidence type="ECO:0000259" key="10">
    <source>
        <dbReference type="SMART" id="SM00382"/>
    </source>
</evidence>
<protein>
    <recommendedName>
        <fullName evidence="8">Katanin p60 ATPase-containing subunit A1</fullName>
        <shortName evidence="8">Katanin p60 subunit A1</shortName>
        <ecNumber evidence="8">5.6.1.1</ecNumber>
    </recommendedName>
    <alternativeName>
        <fullName evidence="8">p60 katanin</fullName>
    </alternativeName>
</protein>
<dbReference type="GO" id="GO:0005524">
    <property type="term" value="F:ATP binding"/>
    <property type="evidence" value="ECO:0007669"/>
    <property type="project" value="UniProtKB-KW"/>
</dbReference>
<feature type="binding site" evidence="8">
    <location>
        <begin position="281"/>
        <end position="288"/>
    </location>
    <ligand>
        <name>ATP</name>
        <dbReference type="ChEBI" id="CHEBI:30616"/>
    </ligand>
</feature>
<organism evidence="11 12">
    <name type="scientific">Schistosoma rodhaini</name>
    <dbReference type="NCBI Taxonomy" id="6188"/>
    <lineage>
        <taxon>Eukaryota</taxon>
        <taxon>Metazoa</taxon>
        <taxon>Spiralia</taxon>
        <taxon>Lophotrochozoa</taxon>
        <taxon>Platyhelminthes</taxon>
        <taxon>Trematoda</taxon>
        <taxon>Digenea</taxon>
        <taxon>Strigeidida</taxon>
        <taxon>Schistosomatoidea</taxon>
        <taxon>Schistosomatidae</taxon>
        <taxon>Schistosoma</taxon>
    </lineage>
</organism>